<keyword evidence="1" id="KW-1133">Transmembrane helix</keyword>
<feature type="transmembrane region" description="Helical" evidence="1">
    <location>
        <begin position="44"/>
        <end position="62"/>
    </location>
</feature>
<accession>X1KS61</accession>
<keyword evidence="1" id="KW-0812">Transmembrane</keyword>
<name>X1KS61_9ZZZZ</name>
<proteinExistence type="predicted"/>
<sequence length="81" mass="9225">MKNNKNKSLFWYGFFAKIKKIVGSIFIFFGISMGLVSMMMNNTLWVFGLTLIVVGIVFLAKGSSQRFDYQRQSGYIVHSGD</sequence>
<protein>
    <submittedName>
        <fullName evidence="2">Uncharacterized protein</fullName>
    </submittedName>
</protein>
<dbReference type="EMBL" id="BARU01037132">
    <property type="protein sequence ID" value="GAH84853.1"/>
    <property type="molecule type" value="Genomic_DNA"/>
</dbReference>
<organism evidence="2">
    <name type="scientific">marine sediment metagenome</name>
    <dbReference type="NCBI Taxonomy" id="412755"/>
    <lineage>
        <taxon>unclassified sequences</taxon>
        <taxon>metagenomes</taxon>
        <taxon>ecological metagenomes</taxon>
    </lineage>
</organism>
<gene>
    <name evidence="2" type="ORF">S03H2_57906</name>
</gene>
<comment type="caution">
    <text evidence="2">The sequence shown here is derived from an EMBL/GenBank/DDBJ whole genome shotgun (WGS) entry which is preliminary data.</text>
</comment>
<keyword evidence="1" id="KW-0472">Membrane</keyword>
<feature type="transmembrane region" description="Helical" evidence="1">
    <location>
        <begin position="21"/>
        <end position="38"/>
    </location>
</feature>
<evidence type="ECO:0000256" key="1">
    <source>
        <dbReference type="SAM" id="Phobius"/>
    </source>
</evidence>
<dbReference type="AlphaFoldDB" id="X1KS61"/>
<reference evidence="2" key="1">
    <citation type="journal article" date="2014" name="Front. Microbiol.">
        <title>High frequency of phylogenetically diverse reductive dehalogenase-homologous genes in deep subseafloor sedimentary metagenomes.</title>
        <authorList>
            <person name="Kawai M."/>
            <person name="Futagami T."/>
            <person name="Toyoda A."/>
            <person name="Takaki Y."/>
            <person name="Nishi S."/>
            <person name="Hori S."/>
            <person name="Arai W."/>
            <person name="Tsubouchi T."/>
            <person name="Morono Y."/>
            <person name="Uchiyama I."/>
            <person name="Ito T."/>
            <person name="Fujiyama A."/>
            <person name="Inagaki F."/>
            <person name="Takami H."/>
        </authorList>
    </citation>
    <scope>NUCLEOTIDE SEQUENCE</scope>
    <source>
        <strain evidence="2">Expedition CK06-06</strain>
    </source>
</reference>
<evidence type="ECO:0000313" key="2">
    <source>
        <dbReference type="EMBL" id="GAH84853.1"/>
    </source>
</evidence>